<accession>A0A1G2LGG8</accession>
<dbReference type="PRINTS" id="PR00986">
    <property type="entry name" value="TRNASYNTHVAL"/>
</dbReference>
<dbReference type="SUPFAM" id="SSF50677">
    <property type="entry name" value="ValRS/IleRS/LeuRS editing domain"/>
    <property type="match status" value="1"/>
</dbReference>
<dbReference type="Proteomes" id="UP000179052">
    <property type="component" value="Unassembled WGS sequence"/>
</dbReference>
<feature type="domain" description="Aminoacyl-tRNA synthetase class Ia" evidence="10">
    <location>
        <begin position="17"/>
        <end position="450"/>
    </location>
</feature>
<dbReference type="InterPro" id="IPR002303">
    <property type="entry name" value="Valyl-tRNA_ligase"/>
</dbReference>
<dbReference type="FunFam" id="3.40.50.620:FF:000020">
    <property type="entry name" value="Valine--tRNA ligase, mitochondrial"/>
    <property type="match status" value="1"/>
</dbReference>
<dbReference type="GO" id="GO:0002161">
    <property type="term" value="F:aminoacyl-tRNA deacylase activity"/>
    <property type="evidence" value="ECO:0007669"/>
    <property type="project" value="InterPro"/>
</dbReference>
<evidence type="ECO:0000256" key="1">
    <source>
        <dbReference type="ARBA" id="ARBA00013169"/>
    </source>
</evidence>
<dbReference type="Gene3D" id="3.40.50.620">
    <property type="entry name" value="HUPs"/>
    <property type="match status" value="2"/>
</dbReference>
<dbReference type="PROSITE" id="PS00178">
    <property type="entry name" value="AA_TRNA_LIGASE_I"/>
    <property type="match status" value="1"/>
</dbReference>
<evidence type="ECO:0000256" key="9">
    <source>
        <dbReference type="RuleBase" id="RU363035"/>
    </source>
</evidence>
<dbReference type="PANTHER" id="PTHR11946">
    <property type="entry name" value="VALYL-TRNA SYNTHETASES"/>
    <property type="match status" value="1"/>
</dbReference>
<dbReference type="SUPFAM" id="SSF52374">
    <property type="entry name" value="Nucleotidylyl transferase"/>
    <property type="match status" value="1"/>
</dbReference>
<keyword evidence="5 9" id="KW-0648">Protein biosynthesis</keyword>
<name>A0A1G2LGG8_9BACT</name>
<dbReference type="GO" id="GO:0005524">
    <property type="term" value="F:ATP binding"/>
    <property type="evidence" value="ECO:0007669"/>
    <property type="project" value="UniProtKB-KW"/>
</dbReference>
<evidence type="ECO:0000256" key="2">
    <source>
        <dbReference type="ARBA" id="ARBA00022598"/>
    </source>
</evidence>
<dbReference type="STRING" id="1802283.A3H71_03620"/>
<keyword evidence="2 9" id="KW-0436">Ligase</keyword>
<sequence length="502" mass="57807">MTNKLNATYEPNTVEAKIYQKWEESGYFAPEAHQPRAGNPNSKKTFCIIMPPPNANGALHVGHALFVTLEDIMIRFQRMRGKITLWLPGADHAGFETQVVFDKKLEKEGKKRSDFSREELYQKIWDFTQENKKVMENQLRKLGASCDWSREKFTLDPDIVDKVEDTFIKLYEDGLIYRGNRIVNWCVKHQTTLSDLEIRYEERTDSLYYIKYGPLELATVRPETKFGDTAVAVNPKDKRYKHLIGKEIEFETLLGTAKMKVIADTAVDPAFGTGVIKVTPAHDPVDFDIGLRHQLEVRQVIDKTGRLNEKTGPYAGLKVAEARTKVAEDMKAKGLLIKIDPDYKHNVAVCYKCGNIVEPLVMPQWYVATTKLSRNQKSKIKNKNVGKSLRDMAVEAVKSKQIKIIPKKQENVFFHWMKSLKDWNISRQITWGIRIPAWFRNEQEIVVSKSKPEGDGWMQDPDVLDTWFSSGQWPFATLMTTGHQSRLNSKFKIQNSKFKIQN</sequence>
<evidence type="ECO:0000313" key="11">
    <source>
        <dbReference type="EMBL" id="OHA10705.1"/>
    </source>
</evidence>
<evidence type="ECO:0000313" key="12">
    <source>
        <dbReference type="Proteomes" id="UP000179052"/>
    </source>
</evidence>
<comment type="catalytic activity">
    <reaction evidence="8">
        <text>tRNA(Val) + L-valine + ATP = L-valyl-tRNA(Val) + AMP + diphosphate</text>
        <dbReference type="Rhea" id="RHEA:10704"/>
        <dbReference type="Rhea" id="RHEA-COMP:9672"/>
        <dbReference type="Rhea" id="RHEA-COMP:9708"/>
        <dbReference type="ChEBI" id="CHEBI:30616"/>
        <dbReference type="ChEBI" id="CHEBI:33019"/>
        <dbReference type="ChEBI" id="CHEBI:57762"/>
        <dbReference type="ChEBI" id="CHEBI:78442"/>
        <dbReference type="ChEBI" id="CHEBI:78537"/>
        <dbReference type="ChEBI" id="CHEBI:456215"/>
        <dbReference type="EC" id="6.1.1.9"/>
    </reaction>
</comment>
<dbReference type="InterPro" id="IPR009008">
    <property type="entry name" value="Val/Leu/Ile-tRNA-synth_edit"/>
</dbReference>
<dbReference type="InterPro" id="IPR014729">
    <property type="entry name" value="Rossmann-like_a/b/a_fold"/>
</dbReference>
<dbReference type="EC" id="6.1.1.9" evidence="1"/>
<dbReference type="GO" id="GO:0005829">
    <property type="term" value="C:cytosol"/>
    <property type="evidence" value="ECO:0007669"/>
    <property type="project" value="TreeGrafter"/>
</dbReference>
<keyword evidence="6 9" id="KW-0030">Aminoacyl-tRNA synthetase</keyword>
<proteinExistence type="inferred from homology"/>
<dbReference type="AlphaFoldDB" id="A0A1G2LGG8"/>
<evidence type="ECO:0000256" key="7">
    <source>
        <dbReference type="ARBA" id="ARBA00029936"/>
    </source>
</evidence>
<dbReference type="Pfam" id="PF00133">
    <property type="entry name" value="tRNA-synt_1"/>
    <property type="match status" value="1"/>
</dbReference>
<organism evidence="11 12">
    <name type="scientific">Candidatus Sungbacteria bacterium RIFCSPLOWO2_02_FULL_48_13b</name>
    <dbReference type="NCBI Taxonomy" id="1802283"/>
    <lineage>
        <taxon>Bacteria</taxon>
        <taxon>Candidatus Sungiibacteriota</taxon>
    </lineage>
</organism>
<evidence type="ECO:0000256" key="5">
    <source>
        <dbReference type="ARBA" id="ARBA00022917"/>
    </source>
</evidence>
<comment type="similarity">
    <text evidence="9">Belongs to the class-I aminoacyl-tRNA synthetase family.</text>
</comment>
<dbReference type="EMBL" id="MHQV01000023">
    <property type="protein sequence ID" value="OHA10705.1"/>
    <property type="molecule type" value="Genomic_DNA"/>
</dbReference>
<keyword evidence="4 9" id="KW-0067">ATP-binding</keyword>
<evidence type="ECO:0000259" key="10">
    <source>
        <dbReference type="Pfam" id="PF00133"/>
    </source>
</evidence>
<gene>
    <name evidence="11" type="ORF">A3H71_03620</name>
</gene>
<dbReference type="InterPro" id="IPR002300">
    <property type="entry name" value="aa-tRNA-synth_Ia"/>
</dbReference>
<reference evidence="11 12" key="1">
    <citation type="journal article" date="2016" name="Nat. Commun.">
        <title>Thousands of microbial genomes shed light on interconnected biogeochemical processes in an aquifer system.</title>
        <authorList>
            <person name="Anantharaman K."/>
            <person name="Brown C.T."/>
            <person name="Hug L.A."/>
            <person name="Sharon I."/>
            <person name="Castelle C.J."/>
            <person name="Probst A.J."/>
            <person name="Thomas B.C."/>
            <person name="Singh A."/>
            <person name="Wilkins M.J."/>
            <person name="Karaoz U."/>
            <person name="Brodie E.L."/>
            <person name="Williams K.H."/>
            <person name="Hubbard S.S."/>
            <person name="Banfield J.F."/>
        </authorList>
    </citation>
    <scope>NUCLEOTIDE SEQUENCE [LARGE SCALE GENOMIC DNA]</scope>
</reference>
<dbReference type="PANTHER" id="PTHR11946:SF93">
    <property type="entry name" value="VALINE--TRNA LIGASE, CHLOROPLASTIC_MITOCHONDRIAL 2"/>
    <property type="match status" value="1"/>
</dbReference>
<comment type="caution">
    <text evidence="11">The sequence shown here is derived from an EMBL/GenBank/DDBJ whole genome shotgun (WGS) entry which is preliminary data.</text>
</comment>
<keyword evidence="3 9" id="KW-0547">Nucleotide-binding</keyword>
<dbReference type="InterPro" id="IPR001412">
    <property type="entry name" value="aa-tRNA-synth_I_CS"/>
</dbReference>
<evidence type="ECO:0000256" key="6">
    <source>
        <dbReference type="ARBA" id="ARBA00023146"/>
    </source>
</evidence>
<dbReference type="GO" id="GO:0006438">
    <property type="term" value="P:valyl-tRNA aminoacylation"/>
    <property type="evidence" value="ECO:0007669"/>
    <property type="project" value="InterPro"/>
</dbReference>
<evidence type="ECO:0000256" key="3">
    <source>
        <dbReference type="ARBA" id="ARBA00022741"/>
    </source>
</evidence>
<dbReference type="GO" id="GO:0004832">
    <property type="term" value="F:valine-tRNA ligase activity"/>
    <property type="evidence" value="ECO:0007669"/>
    <property type="project" value="UniProtKB-EC"/>
</dbReference>
<evidence type="ECO:0000256" key="4">
    <source>
        <dbReference type="ARBA" id="ARBA00022840"/>
    </source>
</evidence>
<evidence type="ECO:0000256" key="8">
    <source>
        <dbReference type="ARBA" id="ARBA00047552"/>
    </source>
</evidence>
<protein>
    <recommendedName>
        <fullName evidence="1">valine--tRNA ligase</fullName>
        <ecNumber evidence="1">6.1.1.9</ecNumber>
    </recommendedName>
    <alternativeName>
        <fullName evidence="7">Valyl-tRNA synthetase</fullName>
    </alternativeName>
</protein>